<protein>
    <recommendedName>
        <fullName evidence="1">DUF4268 domain-containing protein</fullName>
    </recommendedName>
</protein>
<proteinExistence type="predicted"/>
<sequence length="159" mass="19432">MYSKEEAKKIRLQFWTQFGKRCEIHPLLRQRQKKWMLHRTKIQGVALRFEADRNDAKVILELSQRSEDKRLKAFEVLQNCKVILEDGFSDGLLWEFFHEREDSGQQVCRIYNILPHVNMYRQKQWPDIFNFFIENMSRLEENFLQIRDVLQEEMEQYSA</sequence>
<evidence type="ECO:0000313" key="3">
    <source>
        <dbReference type="Proteomes" id="UP000184164"/>
    </source>
</evidence>
<feature type="domain" description="DUF4268" evidence="1">
    <location>
        <begin position="10"/>
        <end position="145"/>
    </location>
</feature>
<dbReference type="Proteomes" id="UP000184164">
    <property type="component" value="Unassembled WGS sequence"/>
</dbReference>
<reference evidence="2 3" key="1">
    <citation type="submission" date="2016-11" db="EMBL/GenBank/DDBJ databases">
        <authorList>
            <person name="Jaros S."/>
            <person name="Januszkiewicz K."/>
            <person name="Wedrychowicz H."/>
        </authorList>
    </citation>
    <scope>NUCLEOTIDE SEQUENCE [LARGE SCALE GENOMIC DNA]</scope>
    <source>
        <strain evidence="2 3">DSM 26910</strain>
    </source>
</reference>
<name>A0A1M5AQX7_9BACT</name>
<evidence type="ECO:0000313" key="2">
    <source>
        <dbReference type="EMBL" id="SHF32585.1"/>
    </source>
</evidence>
<dbReference type="OrthoDB" id="1467516at2"/>
<dbReference type="Pfam" id="PF14088">
    <property type="entry name" value="DUF4268"/>
    <property type="match status" value="1"/>
</dbReference>
<accession>A0A1M5AQX7</accession>
<dbReference type="RefSeq" id="WP_073001602.1">
    <property type="nucleotide sequence ID" value="NZ_FQUM01000004.1"/>
</dbReference>
<dbReference type="InterPro" id="IPR025364">
    <property type="entry name" value="DUF4268"/>
</dbReference>
<evidence type="ECO:0000259" key="1">
    <source>
        <dbReference type="Pfam" id="PF14088"/>
    </source>
</evidence>
<keyword evidence="3" id="KW-1185">Reference proteome</keyword>
<gene>
    <name evidence="2" type="ORF">SAMN05444274_104430</name>
</gene>
<dbReference type="EMBL" id="FQUM01000004">
    <property type="protein sequence ID" value="SHF32585.1"/>
    <property type="molecule type" value="Genomic_DNA"/>
</dbReference>
<dbReference type="STRING" id="1484053.SAMN05444274_104430"/>
<dbReference type="AlphaFoldDB" id="A0A1M5AQX7"/>
<organism evidence="2 3">
    <name type="scientific">Mariniphaga anaerophila</name>
    <dbReference type="NCBI Taxonomy" id="1484053"/>
    <lineage>
        <taxon>Bacteria</taxon>
        <taxon>Pseudomonadati</taxon>
        <taxon>Bacteroidota</taxon>
        <taxon>Bacteroidia</taxon>
        <taxon>Marinilabiliales</taxon>
        <taxon>Prolixibacteraceae</taxon>
        <taxon>Mariniphaga</taxon>
    </lineage>
</organism>